<proteinExistence type="predicted"/>
<sequence length="454" mass="48691">MRLKMRFLPLLLASLTLSAYPAFSQSDGLATFTLPPEEGSLPAIPTSSSSSDGGSTPTGPGTIPPIITTPPSISDPFENGSSSSSDGSSSSSSSSNSTDSLSTSSSANVTATSTSSAATSTGTLLPDDGANFTDPSGDWGYSGEFVQPFIPPELEADGDLVELAYLASTDPSLCEAQASSLSSRKRQLIERALGYDDDEEERGARRLKKRALVDLCLPNEATIAVTFHWMVPSYRTINDYVNSTALDLQIEKMRRKFAPFRIKFNVQQRWIHSGSVAVNQYSLYDSAEAAANSATTIRLKNKVKGLASNYNPTAYDHLNIFLIDSYYKDGEFPNGFCTYPGKGKIKNEADGCAVLVNTLPGHKDYAYRSSKPPSNLAAEWQGSTMVHEIGHWLDLKHLFDDDKGCAGDDGLAATPQYPTGSSVSATGIEPSLPFHFLSFAHLLSLALHPSLHSL</sequence>
<gene>
    <name evidence="1" type="ORF">IE53DRAFT_248743</name>
</gene>
<organism evidence="1 2">
    <name type="scientific">Violaceomyces palustris</name>
    <dbReference type="NCBI Taxonomy" id="1673888"/>
    <lineage>
        <taxon>Eukaryota</taxon>
        <taxon>Fungi</taxon>
        <taxon>Dikarya</taxon>
        <taxon>Basidiomycota</taxon>
        <taxon>Ustilaginomycotina</taxon>
        <taxon>Ustilaginomycetes</taxon>
        <taxon>Violaceomycetales</taxon>
        <taxon>Violaceomycetaceae</taxon>
        <taxon>Violaceomyces</taxon>
    </lineage>
</organism>
<protein>
    <submittedName>
        <fullName evidence="1">Uncharacterized protein</fullName>
    </submittedName>
</protein>
<name>A0ACD0NNU2_9BASI</name>
<accession>A0ACD0NNU2</accession>
<reference evidence="1 2" key="1">
    <citation type="journal article" date="2018" name="Mol. Biol. Evol.">
        <title>Broad Genomic Sampling Reveals a Smut Pathogenic Ancestry of the Fungal Clade Ustilaginomycotina.</title>
        <authorList>
            <person name="Kijpornyongpan T."/>
            <person name="Mondo S.J."/>
            <person name="Barry K."/>
            <person name="Sandor L."/>
            <person name="Lee J."/>
            <person name="Lipzen A."/>
            <person name="Pangilinan J."/>
            <person name="LaButti K."/>
            <person name="Hainaut M."/>
            <person name="Henrissat B."/>
            <person name="Grigoriev I.V."/>
            <person name="Spatafora J.W."/>
            <person name="Aime M.C."/>
        </authorList>
    </citation>
    <scope>NUCLEOTIDE SEQUENCE [LARGE SCALE GENOMIC DNA]</scope>
    <source>
        <strain evidence="1 2">SA 807</strain>
    </source>
</reference>
<evidence type="ECO:0000313" key="1">
    <source>
        <dbReference type="EMBL" id="PWN47473.1"/>
    </source>
</evidence>
<dbReference type="Proteomes" id="UP000245626">
    <property type="component" value="Unassembled WGS sequence"/>
</dbReference>
<evidence type="ECO:0000313" key="2">
    <source>
        <dbReference type="Proteomes" id="UP000245626"/>
    </source>
</evidence>
<keyword evidence="2" id="KW-1185">Reference proteome</keyword>
<dbReference type="EMBL" id="KZ820423">
    <property type="protein sequence ID" value="PWN47473.1"/>
    <property type="molecule type" value="Genomic_DNA"/>
</dbReference>